<dbReference type="EMBL" id="CXWD01000004">
    <property type="protein sequence ID" value="CTQ66479.1"/>
    <property type="molecule type" value="Genomic_DNA"/>
</dbReference>
<dbReference type="STRING" id="388408.LAX5112_00983"/>
<evidence type="ECO:0000256" key="1">
    <source>
        <dbReference type="SAM" id="SignalP"/>
    </source>
</evidence>
<gene>
    <name evidence="2" type="ORF">LAX5112_00983</name>
</gene>
<accession>A0A0M6ZUL0</accession>
<dbReference type="Proteomes" id="UP000053235">
    <property type="component" value="Unassembled WGS sequence"/>
</dbReference>
<protein>
    <submittedName>
        <fullName evidence="2">Bacterial extracellular solute-binding proteins, family 3</fullName>
    </submittedName>
</protein>
<sequence length="249" mass="27666">MLNFVKRSNLVCGLFFLSLFLAKSATAAELKISASEAMRPTGKPNTFDGQTVIQIVSGALDKIGWRYSFVFAPSKRAYLMAKNTQVDATIPRYKTAAGESEMLYSDPIFILEHTAYVRAGSLMGASEIDDLRGARYCLPLGSSLTEPMRTMIDQGNLTIERPESYPDCYKMIHVGRADFTTTDPRAAVTFTKLAGLPLSDFRRLPNPIHSRTLHLVVSREHKNGAHVISEFNRGLQLYHSENIEEPDGS</sequence>
<evidence type="ECO:0000313" key="2">
    <source>
        <dbReference type="EMBL" id="CTQ66479.1"/>
    </source>
</evidence>
<evidence type="ECO:0000313" key="3">
    <source>
        <dbReference type="Proteomes" id="UP000053235"/>
    </source>
</evidence>
<feature type="signal peptide" evidence="1">
    <location>
        <begin position="1"/>
        <end position="27"/>
    </location>
</feature>
<feature type="chain" id="PRO_5005809087" evidence="1">
    <location>
        <begin position="28"/>
        <end position="249"/>
    </location>
</feature>
<dbReference type="AlphaFoldDB" id="A0A0M6ZUL0"/>
<proteinExistence type="predicted"/>
<keyword evidence="3" id="KW-1185">Reference proteome</keyword>
<dbReference type="Gene3D" id="3.40.190.10">
    <property type="entry name" value="Periplasmic binding protein-like II"/>
    <property type="match status" value="2"/>
</dbReference>
<dbReference type="SUPFAM" id="SSF53850">
    <property type="entry name" value="Periplasmic binding protein-like II"/>
    <property type="match status" value="1"/>
</dbReference>
<keyword evidence="1" id="KW-0732">Signal</keyword>
<organism evidence="2 3">
    <name type="scientific">Roseibium alexandrii</name>
    <dbReference type="NCBI Taxonomy" id="388408"/>
    <lineage>
        <taxon>Bacteria</taxon>
        <taxon>Pseudomonadati</taxon>
        <taxon>Pseudomonadota</taxon>
        <taxon>Alphaproteobacteria</taxon>
        <taxon>Hyphomicrobiales</taxon>
        <taxon>Stappiaceae</taxon>
        <taxon>Roseibium</taxon>
    </lineage>
</organism>
<reference evidence="3" key="1">
    <citation type="submission" date="2015-07" db="EMBL/GenBank/DDBJ databases">
        <authorList>
            <person name="Rodrigo-Torres Lidia"/>
            <person name="Arahal R.David."/>
        </authorList>
    </citation>
    <scope>NUCLEOTIDE SEQUENCE [LARGE SCALE GENOMIC DNA]</scope>
    <source>
        <strain evidence="3">CECT 5112</strain>
    </source>
</reference>
<name>A0A0M6ZUL0_9HYPH</name>
<dbReference type="OrthoDB" id="8479038at2"/>